<dbReference type="EMBL" id="JANJZL010000002">
    <property type="protein sequence ID" value="MCR2043335.1"/>
    <property type="molecule type" value="Genomic_DNA"/>
</dbReference>
<evidence type="ECO:0000256" key="1">
    <source>
        <dbReference type="ARBA" id="ARBA00005662"/>
    </source>
</evidence>
<dbReference type="CDD" id="cd07381">
    <property type="entry name" value="MPP_CapA"/>
    <property type="match status" value="1"/>
</dbReference>
<keyword evidence="5" id="KW-1185">Reference proteome</keyword>
<evidence type="ECO:0000313" key="4">
    <source>
        <dbReference type="EMBL" id="MCR2043335.1"/>
    </source>
</evidence>
<keyword evidence="2" id="KW-0472">Membrane</keyword>
<dbReference type="PANTHER" id="PTHR33393:SF12">
    <property type="entry name" value="CAPSULE BIOSYNTHESIS PROTEIN CAPA"/>
    <property type="match status" value="1"/>
</dbReference>
<dbReference type="SUPFAM" id="SSF56300">
    <property type="entry name" value="Metallo-dependent phosphatases"/>
    <property type="match status" value="1"/>
</dbReference>
<dbReference type="InterPro" id="IPR019079">
    <property type="entry name" value="Capsule_synth_CapA"/>
</dbReference>
<dbReference type="Proteomes" id="UP001142078">
    <property type="component" value="Unassembled WGS sequence"/>
</dbReference>
<dbReference type="PROSITE" id="PS51257">
    <property type="entry name" value="PROKAR_LIPOPROTEIN"/>
    <property type="match status" value="1"/>
</dbReference>
<keyword evidence="2" id="KW-1133">Transmembrane helix</keyword>
<evidence type="ECO:0000256" key="2">
    <source>
        <dbReference type="SAM" id="Phobius"/>
    </source>
</evidence>
<evidence type="ECO:0000313" key="5">
    <source>
        <dbReference type="Proteomes" id="UP001142078"/>
    </source>
</evidence>
<organism evidence="4 5">
    <name type="scientific">Anaerosalibacter massiliensis</name>
    <dbReference type="NCBI Taxonomy" id="1347392"/>
    <lineage>
        <taxon>Bacteria</taxon>
        <taxon>Bacillati</taxon>
        <taxon>Bacillota</taxon>
        <taxon>Tissierellia</taxon>
        <taxon>Tissierellales</taxon>
        <taxon>Sporanaerobacteraceae</taxon>
        <taxon>Anaerosalibacter</taxon>
    </lineage>
</organism>
<dbReference type="SMART" id="SM00854">
    <property type="entry name" value="PGA_cap"/>
    <property type="match status" value="1"/>
</dbReference>
<dbReference type="RefSeq" id="WP_042678445.1">
    <property type="nucleotide sequence ID" value="NZ_CABKTM010000004.1"/>
</dbReference>
<comment type="similarity">
    <text evidence="1">Belongs to the CapA family.</text>
</comment>
<dbReference type="InterPro" id="IPR029052">
    <property type="entry name" value="Metallo-depent_PP-like"/>
</dbReference>
<keyword evidence="2" id="KW-0812">Transmembrane</keyword>
<dbReference type="Pfam" id="PF09587">
    <property type="entry name" value="PGA_cap"/>
    <property type="match status" value="1"/>
</dbReference>
<dbReference type="Gene3D" id="3.60.21.10">
    <property type="match status" value="1"/>
</dbReference>
<sequence length="393" mass="44455">MKRKKQVIMFSIVLICISVFLTSCVNLGIKADESKELTVKNQSNESKKEEVKPNTTATILAAGDVMFHKPQITGAYNESKGVYDFKDNFKYVKKYVESADLALANFETPAAGKEKGFKGYPNFNAPIESIEALKDAGFDILSTANNHTLDQGKDGLIKTIDSIEEHGLKTVGTYKEPEKSILIEKVNDIDIGILSYTYGCNGMEHTLTDEELKYMVNIIDEDNIKNDISKIKDKGADLIIMFIHWGNEYEMEPSEEQIELGKKLIDWGVDIVFGSHPHVIQKSEIVQSDGKDKFIIYSLGNFLSNQRRETLNNKYTEDGVMVNIEVEKDFSKGETVIKNVRYIPTWVNKYMKSGKAKYEILPAEDFMDKDVFSQETLSKIKGSYKDTMDKMGQ</sequence>
<feature type="domain" description="Capsule synthesis protein CapA" evidence="3">
    <location>
        <begin position="58"/>
        <end position="306"/>
    </location>
</feature>
<evidence type="ECO:0000259" key="3">
    <source>
        <dbReference type="SMART" id="SM00854"/>
    </source>
</evidence>
<reference evidence="4" key="1">
    <citation type="submission" date="2022-07" db="EMBL/GenBank/DDBJ databases">
        <title>Enhanced cultured diversity of the mouse gut microbiota enables custom-made synthetic communities.</title>
        <authorList>
            <person name="Afrizal A."/>
        </authorList>
    </citation>
    <scope>NUCLEOTIDE SEQUENCE</scope>
    <source>
        <strain evidence="4">DSM 29482</strain>
    </source>
</reference>
<name>A0A9X2S437_9FIRM</name>
<gene>
    <name evidence="4" type="ORF">NSA23_04300</name>
</gene>
<protein>
    <submittedName>
        <fullName evidence="4">CapA family protein</fullName>
    </submittedName>
</protein>
<dbReference type="OrthoDB" id="9810906at2"/>
<proteinExistence type="inferred from homology"/>
<feature type="transmembrane region" description="Helical" evidence="2">
    <location>
        <begin position="7"/>
        <end position="29"/>
    </location>
</feature>
<dbReference type="PANTHER" id="PTHR33393">
    <property type="entry name" value="POLYGLUTAMINE SYNTHESIS ACCESSORY PROTEIN RV0574C-RELATED"/>
    <property type="match status" value="1"/>
</dbReference>
<dbReference type="InterPro" id="IPR052169">
    <property type="entry name" value="CW_Biosynth-Accessory"/>
</dbReference>
<comment type="caution">
    <text evidence="4">The sequence shown here is derived from an EMBL/GenBank/DDBJ whole genome shotgun (WGS) entry which is preliminary data.</text>
</comment>
<dbReference type="AlphaFoldDB" id="A0A9X2S437"/>
<accession>A0A9X2S437</accession>